<organism evidence="1 2">
    <name type="scientific">Croceitalea rosinachiae</name>
    <dbReference type="NCBI Taxonomy" id="3075596"/>
    <lineage>
        <taxon>Bacteria</taxon>
        <taxon>Pseudomonadati</taxon>
        <taxon>Bacteroidota</taxon>
        <taxon>Flavobacteriia</taxon>
        <taxon>Flavobacteriales</taxon>
        <taxon>Flavobacteriaceae</taxon>
        <taxon>Croceitalea</taxon>
    </lineage>
</organism>
<accession>A0ABU3A7F7</accession>
<dbReference type="RefSeq" id="WP_311349662.1">
    <property type="nucleotide sequence ID" value="NZ_JAVRHR010000001.1"/>
</dbReference>
<sequence length="240" mass="27474">MNDKINPHELTLTISLAKEDQKRMQLVYASQLYGTFFGVFGSFEIDYSDKEKLKIKGVHLRLINYKGVINLGIAGVAKTLERIPNSDGQDELTLHFKVQALRKPDVLRYYGFTNEEEIMNGERLIFRRKLINLNADPTTGLNGGGVYDSEFYERDGLYNRKRALRMDDEEETGWGYDQHTGRRHKPKNIPESLTTRSFDKIEFGEGEIVSKFSYVNSKGDTFEPKALGGRCPKTLSIAKY</sequence>
<keyword evidence="2" id="KW-1185">Reference proteome</keyword>
<comment type="caution">
    <text evidence="1">The sequence shown here is derived from an EMBL/GenBank/DDBJ whole genome shotgun (WGS) entry which is preliminary data.</text>
</comment>
<name>A0ABU3A7F7_9FLAO</name>
<evidence type="ECO:0000313" key="2">
    <source>
        <dbReference type="Proteomes" id="UP001255246"/>
    </source>
</evidence>
<gene>
    <name evidence="1" type="ORF">RM706_03630</name>
</gene>
<reference evidence="1 2" key="1">
    <citation type="submission" date="2023-09" db="EMBL/GenBank/DDBJ databases">
        <authorList>
            <person name="Rey-Velasco X."/>
        </authorList>
    </citation>
    <scope>NUCLEOTIDE SEQUENCE [LARGE SCALE GENOMIC DNA]</scope>
    <source>
        <strain evidence="1 2">F388</strain>
    </source>
</reference>
<dbReference type="EMBL" id="JAVRHR010000001">
    <property type="protein sequence ID" value="MDT0606102.1"/>
    <property type="molecule type" value="Genomic_DNA"/>
</dbReference>
<protein>
    <submittedName>
        <fullName evidence="1">Uncharacterized protein</fullName>
    </submittedName>
</protein>
<proteinExistence type="predicted"/>
<evidence type="ECO:0000313" key="1">
    <source>
        <dbReference type="EMBL" id="MDT0606102.1"/>
    </source>
</evidence>
<dbReference type="Proteomes" id="UP001255246">
    <property type="component" value="Unassembled WGS sequence"/>
</dbReference>